<evidence type="ECO:0000313" key="5">
    <source>
        <dbReference type="Proteomes" id="UP001595956"/>
    </source>
</evidence>
<dbReference type="Gene3D" id="3.90.79.10">
    <property type="entry name" value="Nucleoside Triphosphate Pyrophosphohydrolase"/>
    <property type="match status" value="1"/>
</dbReference>
<dbReference type="EMBL" id="JBHSMD010000002">
    <property type="protein sequence ID" value="MFC5492411.1"/>
    <property type="molecule type" value="Genomic_DNA"/>
</dbReference>
<dbReference type="RefSeq" id="WP_345170740.1">
    <property type="nucleotide sequence ID" value="NZ_BAABFQ010000003.1"/>
</dbReference>
<dbReference type="Pfam" id="PF00293">
    <property type="entry name" value="NUDIX"/>
    <property type="match status" value="1"/>
</dbReference>
<dbReference type="InterPro" id="IPR015797">
    <property type="entry name" value="NUDIX_hydrolase-like_dom_sf"/>
</dbReference>
<sequence length="198" mass="21820">MVTPDLADVPDSWPVASSDYEYDGGGWVVRLRSDRIRRPDHPEDEPFTRLVVEHPGAAIVLALDDQARALCLWQYRHAVGKRLVQLPAGLCDVDGEEPLAVARRELVEEAGYDATEWIHLGSLHSSPGITEETAHYYLARGLTDVGRGDFEPVHEEAEMELGWVPVAELRDAVAAGRLADAHLALAVLMAQARGLLER</sequence>
<feature type="domain" description="Nudix hydrolase" evidence="3">
    <location>
        <begin position="52"/>
        <end position="186"/>
    </location>
</feature>
<dbReference type="PANTHER" id="PTHR11839">
    <property type="entry name" value="UDP/ADP-SUGAR PYROPHOSPHATASE"/>
    <property type="match status" value="1"/>
</dbReference>
<accession>A0ABW0MX22</accession>
<evidence type="ECO:0000256" key="1">
    <source>
        <dbReference type="ARBA" id="ARBA00001946"/>
    </source>
</evidence>
<comment type="caution">
    <text evidence="4">The sequence shown here is derived from an EMBL/GenBank/DDBJ whole genome shotgun (WGS) entry which is preliminary data.</text>
</comment>
<evidence type="ECO:0000313" key="4">
    <source>
        <dbReference type="EMBL" id="MFC5492411.1"/>
    </source>
</evidence>
<comment type="cofactor">
    <cofactor evidence="1">
        <name>Mg(2+)</name>
        <dbReference type="ChEBI" id="CHEBI:18420"/>
    </cofactor>
</comment>
<keyword evidence="5" id="KW-1185">Reference proteome</keyword>
<evidence type="ECO:0000259" key="3">
    <source>
        <dbReference type="PROSITE" id="PS51462"/>
    </source>
</evidence>
<dbReference type="SUPFAM" id="SSF55811">
    <property type="entry name" value="Nudix"/>
    <property type="match status" value="1"/>
</dbReference>
<protein>
    <submittedName>
        <fullName evidence="4">NUDIX domain-containing protein</fullName>
    </submittedName>
</protein>
<dbReference type="InterPro" id="IPR000086">
    <property type="entry name" value="NUDIX_hydrolase_dom"/>
</dbReference>
<dbReference type="PANTHER" id="PTHR11839:SF18">
    <property type="entry name" value="NUDIX HYDROLASE DOMAIN-CONTAINING PROTEIN"/>
    <property type="match status" value="1"/>
</dbReference>
<evidence type="ECO:0000256" key="2">
    <source>
        <dbReference type="ARBA" id="ARBA00022801"/>
    </source>
</evidence>
<proteinExistence type="predicted"/>
<organism evidence="4 5">
    <name type="scientific">Nocardioides caricicola</name>
    <dbReference type="NCBI Taxonomy" id="634770"/>
    <lineage>
        <taxon>Bacteria</taxon>
        <taxon>Bacillati</taxon>
        <taxon>Actinomycetota</taxon>
        <taxon>Actinomycetes</taxon>
        <taxon>Propionibacteriales</taxon>
        <taxon>Nocardioidaceae</taxon>
        <taxon>Nocardioides</taxon>
    </lineage>
</organism>
<dbReference type="PROSITE" id="PS51462">
    <property type="entry name" value="NUDIX"/>
    <property type="match status" value="1"/>
</dbReference>
<name>A0ABW0MX22_9ACTN</name>
<dbReference type="Proteomes" id="UP001595956">
    <property type="component" value="Unassembled WGS sequence"/>
</dbReference>
<reference evidence="5" key="1">
    <citation type="journal article" date="2019" name="Int. J. Syst. Evol. Microbiol.">
        <title>The Global Catalogue of Microorganisms (GCM) 10K type strain sequencing project: providing services to taxonomists for standard genome sequencing and annotation.</title>
        <authorList>
            <consortium name="The Broad Institute Genomics Platform"/>
            <consortium name="The Broad Institute Genome Sequencing Center for Infectious Disease"/>
            <person name="Wu L."/>
            <person name="Ma J."/>
        </authorList>
    </citation>
    <scope>NUCLEOTIDE SEQUENCE [LARGE SCALE GENOMIC DNA]</scope>
    <source>
        <strain evidence="5">KACC 13778</strain>
    </source>
</reference>
<gene>
    <name evidence="4" type="ORF">ACFPKY_04845</name>
</gene>
<keyword evidence="2" id="KW-0378">Hydrolase</keyword>